<dbReference type="PANTHER" id="PTHR37291">
    <property type="entry name" value="5-METHYLCYTOSINE-SPECIFIC RESTRICTION ENZYME B"/>
    <property type="match status" value="1"/>
</dbReference>
<accession>V2V3F6</accession>
<dbReference type="Pfam" id="PF07728">
    <property type="entry name" value="AAA_5"/>
    <property type="match status" value="1"/>
</dbReference>
<evidence type="ECO:0000259" key="1">
    <source>
        <dbReference type="Pfam" id="PF07728"/>
    </source>
</evidence>
<protein>
    <recommendedName>
        <fullName evidence="1">ATPase dynein-related AAA domain-containing protein</fullName>
    </recommendedName>
</protein>
<evidence type="ECO:0000313" key="2">
    <source>
        <dbReference type="EMBL" id="ESK55455.1"/>
    </source>
</evidence>
<dbReference type="AlphaFoldDB" id="V2V3F6"/>
<dbReference type="SUPFAM" id="SSF52540">
    <property type="entry name" value="P-loop containing nucleoside triphosphate hydrolases"/>
    <property type="match status" value="1"/>
</dbReference>
<dbReference type="InterPro" id="IPR027417">
    <property type="entry name" value="P-loop_NTPase"/>
</dbReference>
<gene>
    <name evidence="2" type="ORF">F990_01917</name>
</gene>
<sequence>MELDEFKQKFNLPRISDYVALLSQEQKKWFWELFWEIKQVFPNIDIYHAGSSKYGYLGFGRKKVQAKRVEDFLFVLHLEKNGNFILYIADQTYRLLRVDEDVLPQGYDQSVQKELNLKDWLDQVKTFTEELDLDYSGEDLYPVNYEVEDYFTTLEAYNFLKTKYQKIKEATKKIVGFRNNSNRELALILENSRPSLFIGVDPEDNQYFKFNFIDNNSKIFGKYDENEGRHDGLKSHAPSLYKGNKAYYIEINSLSDLEKFCEWYELDTHQSLDNSNSKENKEMLNKMVQPLNRILFGAAGTGKTFNTINHALSVIEDKSLEDLEKEKREYLKNRFDEYKNKGQIKFVTFHQSFSYEDFVEGIRAETVEDNEGKKNIEYPVVSGVFKSLCDIAQSKVILESQKNNFDPSANEIWKMSLGRAGEDEDIFDYCIKNHCVLLGWGDDINFSGATNRKQVEEIMDENGYEDYRKKYPSASRFVNDFKNKTKVGDLIIISDGNYKFRAIGEISGNYELLPDSDDAPRYVQKKSVKWLKLFKPSLNVEQLFDKVLSQQTIYNLANAINLTKLKNLLDSHQKEDNDKKFVLIIDEINRGNISRIFGELITLIEESKRQGAEEQLSVTLPYSKYELTVPNNLYLIGTMNSSDRSLTGLDIALRRRFTFIEMPPQPNLLRDVSVDGVDIERLLTVINQRIEILIDRDHCLGHANFMNLKEKPTLENLSDIFKQKVIPQLQEYFFDDWAKINLVLNGNGMLKPKPVEKTTIFPNVDSEDLGYFEDKKTWELVPTSFKSIESFAKIIQH</sequence>
<dbReference type="InterPro" id="IPR052934">
    <property type="entry name" value="Methyl-DNA_Rec/Restrict_Enz"/>
</dbReference>
<evidence type="ECO:0000313" key="3">
    <source>
        <dbReference type="Proteomes" id="UP000017404"/>
    </source>
</evidence>
<dbReference type="eggNOG" id="COG1401">
    <property type="taxonomic scope" value="Bacteria"/>
</dbReference>
<dbReference type="STRING" id="202955.GCA_000759995_00633"/>
<dbReference type="GO" id="GO:0005524">
    <property type="term" value="F:ATP binding"/>
    <property type="evidence" value="ECO:0007669"/>
    <property type="project" value="InterPro"/>
</dbReference>
<keyword evidence="3" id="KW-1185">Reference proteome</keyword>
<comment type="caution">
    <text evidence="2">The sequence shown here is derived from an EMBL/GenBank/DDBJ whole genome shotgun (WGS) entry which is preliminary data.</text>
</comment>
<dbReference type="PATRIC" id="fig|1120928.5.peg.1945"/>
<dbReference type="EMBL" id="AYEV01000017">
    <property type="protein sequence ID" value="ESK55455.1"/>
    <property type="molecule type" value="Genomic_DNA"/>
</dbReference>
<proteinExistence type="predicted"/>
<dbReference type="Proteomes" id="UP000017404">
    <property type="component" value="Unassembled WGS sequence"/>
</dbReference>
<dbReference type="RefSeq" id="WP_018679433.1">
    <property type="nucleotide sequence ID" value="NZ_AYEV01000017.1"/>
</dbReference>
<organism evidence="2 3">
    <name type="scientific">Acinetobacter tjernbergiae DSM 14971 = CIP 107465</name>
    <dbReference type="NCBI Taxonomy" id="1120928"/>
    <lineage>
        <taxon>Bacteria</taxon>
        <taxon>Pseudomonadati</taxon>
        <taxon>Pseudomonadota</taxon>
        <taxon>Gammaproteobacteria</taxon>
        <taxon>Moraxellales</taxon>
        <taxon>Moraxellaceae</taxon>
        <taxon>Acinetobacter</taxon>
    </lineage>
</organism>
<dbReference type="PANTHER" id="PTHR37291:SF1">
    <property type="entry name" value="TYPE IV METHYL-DIRECTED RESTRICTION ENZYME ECOKMCRB SUBUNIT"/>
    <property type="match status" value="1"/>
</dbReference>
<name>V2V3F6_9GAMM</name>
<dbReference type="Gene3D" id="3.40.50.300">
    <property type="entry name" value="P-loop containing nucleotide triphosphate hydrolases"/>
    <property type="match status" value="1"/>
</dbReference>
<dbReference type="InterPro" id="IPR011704">
    <property type="entry name" value="ATPase_dyneun-rel_AAA"/>
</dbReference>
<reference evidence="2 3" key="1">
    <citation type="submission" date="2013-10" db="EMBL/GenBank/DDBJ databases">
        <title>The Genome Sequence of Acinetobacter tjernbergiae CIP107465.</title>
        <authorList>
            <consortium name="The Broad Institute Genomics Platform"/>
            <consortium name="The Broad Institute Genome Sequencing Center for Infectious Disease"/>
            <person name="Cerqueira G."/>
            <person name="Feldgarden M."/>
            <person name="Courvalin P."/>
            <person name="Grillot-Courvalin C."/>
            <person name="Clermont D."/>
            <person name="Rocha E."/>
            <person name="Yoon E.-J."/>
            <person name="Nemec A."/>
            <person name="Young S.K."/>
            <person name="Zeng Q."/>
            <person name="Gargeya S."/>
            <person name="Fitzgerald M."/>
            <person name="Abouelleil A."/>
            <person name="Alvarado L."/>
            <person name="Berlin A.M."/>
            <person name="Chapman S.B."/>
            <person name="Gainer-Dewar J."/>
            <person name="Goldberg J."/>
            <person name="Gnerre S."/>
            <person name="Griggs A."/>
            <person name="Gujja S."/>
            <person name="Hansen M."/>
            <person name="Howarth C."/>
            <person name="Imamovic A."/>
            <person name="Ireland A."/>
            <person name="Larimer J."/>
            <person name="McCowan C."/>
            <person name="Murphy C."/>
            <person name="Pearson M."/>
            <person name="Poon T.W."/>
            <person name="Priest M."/>
            <person name="Roberts A."/>
            <person name="Saif S."/>
            <person name="Shea T."/>
            <person name="Sykes S."/>
            <person name="Wortman J."/>
            <person name="Nusbaum C."/>
            <person name="Birren B."/>
        </authorList>
    </citation>
    <scope>NUCLEOTIDE SEQUENCE [LARGE SCALE GENOMIC DNA]</scope>
    <source>
        <strain evidence="2 3">CIP 107465</strain>
    </source>
</reference>
<feature type="domain" description="ATPase dynein-related AAA" evidence="1">
    <location>
        <begin position="538"/>
        <end position="657"/>
    </location>
</feature>
<dbReference type="GO" id="GO:0016887">
    <property type="term" value="F:ATP hydrolysis activity"/>
    <property type="evidence" value="ECO:0007669"/>
    <property type="project" value="InterPro"/>
</dbReference>